<dbReference type="EMBL" id="JAZDUA010000180">
    <property type="protein sequence ID" value="KAK7865317.1"/>
    <property type="molecule type" value="Genomic_DNA"/>
</dbReference>
<evidence type="ECO:0000256" key="4">
    <source>
        <dbReference type="RuleBase" id="RU003718"/>
    </source>
</evidence>
<comment type="similarity">
    <text evidence="1 4">Belongs to the UDP-glycosyltransferase family.</text>
</comment>
<dbReference type="PANTHER" id="PTHR48043:SF27">
    <property type="entry name" value="UDP-GLUCURONOSYLTRANSFERASE"/>
    <property type="match status" value="1"/>
</dbReference>
<evidence type="ECO:0000256" key="1">
    <source>
        <dbReference type="ARBA" id="ARBA00009995"/>
    </source>
</evidence>
<accession>A0AAN9Z771</accession>
<reference evidence="6 7" key="1">
    <citation type="submission" date="2024-03" db="EMBL/GenBank/DDBJ databases">
        <title>The genome assembly and annotation of the cricket Gryllus longicercus Weissman &amp; Gray.</title>
        <authorList>
            <person name="Szrajer S."/>
            <person name="Gray D."/>
            <person name="Ylla G."/>
        </authorList>
    </citation>
    <scope>NUCLEOTIDE SEQUENCE [LARGE SCALE GENOMIC DNA]</scope>
    <source>
        <strain evidence="6">DAG 2021-001</strain>
        <tissue evidence="6">Whole body minus gut</tissue>
    </source>
</reference>
<evidence type="ECO:0000256" key="2">
    <source>
        <dbReference type="ARBA" id="ARBA00022676"/>
    </source>
</evidence>
<dbReference type="InterPro" id="IPR002213">
    <property type="entry name" value="UDP_glucos_trans"/>
</dbReference>
<dbReference type="EC" id="2.4.1.17" evidence="5"/>
<name>A0AAN9Z771_9ORTH</name>
<proteinExistence type="inferred from homology"/>
<dbReference type="GO" id="GO:0016020">
    <property type="term" value="C:membrane"/>
    <property type="evidence" value="ECO:0007669"/>
    <property type="project" value="UniProtKB-SubCell"/>
</dbReference>
<evidence type="ECO:0000256" key="3">
    <source>
        <dbReference type="ARBA" id="ARBA00022679"/>
    </source>
</evidence>
<dbReference type="PROSITE" id="PS00375">
    <property type="entry name" value="UDPGT"/>
    <property type="match status" value="1"/>
</dbReference>
<gene>
    <name evidence="6" type="ORF">R5R35_007400</name>
</gene>
<dbReference type="InterPro" id="IPR035595">
    <property type="entry name" value="UDP_glycos_trans_CS"/>
</dbReference>
<comment type="caution">
    <text evidence="6">The sequence shown here is derived from an EMBL/GenBank/DDBJ whole genome shotgun (WGS) entry which is preliminary data.</text>
</comment>
<protein>
    <recommendedName>
        <fullName evidence="5">UDP-glucuronosyltransferase</fullName>
        <ecNumber evidence="5">2.4.1.17</ecNumber>
    </recommendedName>
</protein>
<evidence type="ECO:0000256" key="5">
    <source>
        <dbReference type="RuleBase" id="RU362059"/>
    </source>
</evidence>
<dbReference type="Proteomes" id="UP001378592">
    <property type="component" value="Unassembled WGS sequence"/>
</dbReference>
<dbReference type="SUPFAM" id="SSF53756">
    <property type="entry name" value="UDP-Glycosyltransferase/glycogen phosphorylase"/>
    <property type="match status" value="1"/>
</dbReference>
<dbReference type="Gene3D" id="3.40.50.2000">
    <property type="entry name" value="Glycogen Phosphorylase B"/>
    <property type="match status" value="2"/>
</dbReference>
<keyword evidence="3 4" id="KW-0808">Transferase</keyword>
<organism evidence="6 7">
    <name type="scientific">Gryllus longicercus</name>
    <dbReference type="NCBI Taxonomy" id="2509291"/>
    <lineage>
        <taxon>Eukaryota</taxon>
        <taxon>Metazoa</taxon>
        <taxon>Ecdysozoa</taxon>
        <taxon>Arthropoda</taxon>
        <taxon>Hexapoda</taxon>
        <taxon>Insecta</taxon>
        <taxon>Pterygota</taxon>
        <taxon>Neoptera</taxon>
        <taxon>Polyneoptera</taxon>
        <taxon>Orthoptera</taxon>
        <taxon>Ensifera</taxon>
        <taxon>Gryllidea</taxon>
        <taxon>Grylloidea</taxon>
        <taxon>Gryllidae</taxon>
        <taxon>Gryllinae</taxon>
        <taxon>Gryllus</taxon>
    </lineage>
</organism>
<comment type="subcellular location">
    <subcellularLocation>
        <location evidence="5">Membrane</location>
        <topology evidence="5">Single-pass membrane protein</topology>
    </subcellularLocation>
</comment>
<dbReference type="CDD" id="cd03784">
    <property type="entry name" value="GT1_Gtf-like"/>
    <property type="match status" value="1"/>
</dbReference>
<dbReference type="Pfam" id="PF00201">
    <property type="entry name" value="UDPGT"/>
    <property type="match status" value="1"/>
</dbReference>
<dbReference type="PANTHER" id="PTHR48043">
    <property type="entry name" value="EG:EG0003.4 PROTEIN-RELATED"/>
    <property type="match status" value="1"/>
</dbReference>
<keyword evidence="5" id="KW-0472">Membrane</keyword>
<dbReference type="GO" id="GO:0015020">
    <property type="term" value="F:glucuronosyltransferase activity"/>
    <property type="evidence" value="ECO:0007669"/>
    <property type="project" value="UniProtKB-EC"/>
</dbReference>
<dbReference type="AlphaFoldDB" id="A0AAN9Z771"/>
<feature type="transmembrane region" description="Helical" evidence="5">
    <location>
        <begin position="465"/>
        <end position="486"/>
    </location>
</feature>
<comment type="catalytic activity">
    <reaction evidence="5">
        <text>glucuronate acceptor + UDP-alpha-D-glucuronate = acceptor beta-D-glucuronoside + UDP + H(+)</text>
        <dbReference type="Rhea" id="RHEA:21032"/>
        <dbReference type="ChEBI" id="CHEBI:15378"/>
        <dbReference type="ChEBI" id="CHEBI:58052"/>
        <dbReference type="ChEBI" id="CHEBI:58223"/>
        <dbReference type="ChEBI" id="CHEBI:132367"/>
        <dbReference type="ChEBI" id="CHEBI:132368"/>
        <dbReference type="EC" id="2.4.1.17"/>
    </reaction>
</comment>
<keyword evidence="5" id="KW-1133">Transmembrane helix</keyword>
<dbReference type="FunFam" id="3.40.50.2000:FF:000021">
    <property type="entry name" value="UDP-glucuronosyltransferase"/>
    <property type="match status" value="1"/>
</dbReference>
<evidence type="ECO:0000313" key="6">
    <source>
        <dbReference type="EMBL" id="KAK7865317.1"/>
    </source>
</evidence>
<evidence type="ECO:0000313" key="7">
    <source>
        <dbReference type="Proteomes" id="UP001378592"/>
    </source>
</evidence>
<keyword evidence="7" id="KW-1185">Reference proteome</keyword>
<keyword evidence="5" id="KW-0812">Transmembrane</keyword>
<dbReference type="InterPro" id="IPR050271">
    <property type="entry name" value="UDP-glycosyltransferase"/>
</dbReference>
<sequence>MAANILMITMGGTRSHKIPFLALGHGLLDRGHQVTLLSAFPPAGEAAGAARNASQSIREVTPAALVFYVRNYTDWDLLGARMRGEDPVSPAMMVRYGYEACEALLSDPETWALVRSRPRPDLLVLDGAYPECALGLAHRLRPAPFIYLNTVGFYTGSLSLAGNPAPFALTPFLGAAFTDRMGLLGRAANAAWHCAAQLLHAAMVHFFLQPVLRRHIGPSMPGVYELSRNVSFVLQNGHAVVSYPRAYLPNVAEVACIHCRAPRPLPQELEEWVSGGAGGFVYVSMGSSVRAANMPAELRVLLADALGRLPFRVLWKWDGGAPAPAHLPPNVRTGHWFPQQDLLGHPRIRAFVTHGGLLSLHEAVHHAVPVVALPVFCDHDANAAKAAADGYALRLELRALSAQRLADAVQRAVRDPRYRNAARERSVLLRDQPETPLQRAIYWSEYVIRHRGAEHLLSPAREMSLVQYFLLDVIALYAAALVLLVVTAKRAVRLLLPSFVTAKKLKAQ</sequence>
<keyword evidence="2 4" id="KW-0328">Glycosyltransferase</keyword>